<evidence type="ECO:0000313" key="3">
    <source>
        <dbReference type="EMBL" id="KAK0516746.1"/>
    </source>
</evidence>
<dbReference type="EMBL" id="JAFEKC020000002">
    <property type="protein sequence ID" value="KAK0516746.1"/>
    <property type="molecule type" value="Genomic_DNA"/>
</dbReference>
<dbReference type="SUPFAM" id="SSF69322">
    <property type="entry name" value="Tricorn protease domain 2"/>
    <property type="match status" value="1"/>
</dbReference>
<feature type="compositionally biased region" description="Polar residues" evidence="1">
    <location>
        <begin position="62"/>
        <end position="80"/>
    </location>
</feature>
<comment type="caution">
    <text evidence="3">The sequence shown here is derived from an EMBL/GenBank/DDBJ whole genome shotgun (WGS) entry which is preliminary data.</text>
</comment>
<dbReference type="CDD" id="cd09917">
    <property type="entry name" value="F-box_SF"/>
    <property type="match status" value="1"/>
</dbReference>
<feature type="compositionally biased region" description="Low complexity" evidence="1">
    <location>
        <begin position="36"/>
        <end position="54"/>
    </location>
</feature>
<organism evidence="3 4">
    <name type="scientific">Cladonia borealis</name>
    <dbReference type="NCBI Taxonomy" id="184061"/>
    <lineage>
        <taxon>Eukaryota</taxon>
        <taxon>Fungi</taxon>
        <taxon>Dikarya</taxon>
        <taxon>Ascomycota</taxon>
        <taxon>Pezizomycotina</taxon>
        <taxon>Lecanoromycetes</taxon>
        <taxon>OSLEUM clade</taxon>
        <taxon>Lecanoromycetidae</taxon>
        <taxon>Lecanorales</taxon>
        <taxon>Lecanorineae</taxon>
        <taxon>Cladoniaceae</taxon>
        <taxon>Cladonia</taxon>
    </lineage>
</organism>
<keyword evidence="4" id="KW-1185">Reference proteome</keyword>
<evidence type="ECO:0000256" key="1">
    <source>
        <dbReference type="SAM" id="MobiDB-lite"/>
    </source>
</evidence>
<dbReference type="AlphaFoldDB" id="A0AA39UEP0"/>
<dbReference type="InterPro" id="IPR001810">
    <property type="entry name" value="F-box_dom"/>
</dbReference>
<feature type="region of interest" description="Disordered" evidence="1">
    <location>
        <begin position="1"/>
        <end position="80"/>
    </location>
</feature>
<protein>
    <recommendedName>
        <fullName evidence="2">F-box domain-containing protein</fullName>
    </recommendedName>
</protein>
<dbReference type="SUPFAM" id="SSF81383">
    <property type="entry name" value="F-box domain"/>
    <property type="match status" value="1"/>
</dbReference>
<reference evidence="3" key="1">
    <citation type="submission" date="2023-03" db="EMBL/GenBank/DDBJ databases">
        <title>Complete genome of Cladonia borealis.</title>
        <authorList>
            <person name="Park H."/>
        </authorList>
    </citation>
    <scope>NUCLEOTIDE SEQUENCE</scope>
    <source>
        <strain evidence="3">ANT050790</strain>
    </source>
</reference>
<dbReference type="Pfam" id="PF12937">
    <property type="entry name" value="F-box-like"/>
    <property type="match status" value="1"/>
</dbReference>
<accession>A0AA39UEP0</accession>
<proteinExistence type="predicted"/>
<dbReference type="PROSITE" id="PS50181">
    <property type="entry name" value="FBOX"/>
    <property type="match status" value="1"/>
</dbReference>
<feature type="compositionally biased region" description="Basic and acidic residues" evidence="1">
    <location>
        <begin position="770"/>
        <end position="782"/>
    </location>
</feature>
<feature type="domain" description="F-box" evidence="2">
    <location>
        <begin position="211"/>
        <end position="244"/>
    </location>
</feature>
<name>A0AA39UEP0_9LECA</name>
<dbReference type="Proteomes" id="UP001166286">
    <property type="component" value="Unassembled WGS sequence"/>
</dbReference>
<feature type="region of interest" description="Disordered" evidence="1">
    <location>
        <begin position="770"/>
        <end position="792"/>
    </location>
</feature>
<evidence type="ECO:0000259" key="2">
    <source>
        <dbReference type="PROSITE" id="PS50181"/>
    </source>
</evidence>
<dbReference type="InterPro" id="IPR036047">
    <property type="entry name" value="F-box-like_dom_sf"/>
</dbReference>
<gene>
    <name evidence="3" type="ORF">JMJ35_001349</name>
</gene>
<sequence length="1006" mass="110931">MSGALTTPDEGDSRVRAQASPRSTPSMSAGSSFTFNNSPKKSESNSPSSGEQSPIRGRTISRVPSTNRESGRSRTSTNFEPSARFFGFDNTFAYQRLLSRDLTAEPEDIFQTVVEPLPVGVERFRSSLSEELYRAATWENWDESIDLTKFGDHRDTFAILGLRHLQNRRVELPAEFWQGLLQYIDYETYLSVRLSCRCWSAAISDAQPLHMPPAADLPTEILENIYKRLDPVDFNSARHTCRAWMIASLDAKLLGLILKRGGWWAAAQADVELQKCDGQIYPDKVDPEWLLSGRLATECSLRPDWTGNGLFRSPYGSPDGEYSPTIGLVRTSQTDFSELSNGYAPMSGGEIGAGLHFTVSICNKFLLVTEGCIIYIYSLRADWLHTHQSGGHLSLMTTIICPHRVLAVSMDTSSDRFAVAGLLEGRLGLVCDLHRDSSKSKVALGPRALSDTLQDVKSPAYSSHASGGYILTEATSPRLYETTTLEGLDRRAMYPSDQAMAFAMSEATIPDVHGARPVGTSWTLDDLYLTPVSPPPQTPPTFTNASYIPIENGSRSIYRNLCSAEDPPRSVAICPQRRCVAFGCAAGIELHWIDALTGQDLNRWFPLTAPSDFLYFLPPRPGVDSAKKLRLISSACHPKEQGNLRSKFFPGVSERLSWEEGLNDTIGWDHAWRGSAFCDHYQAVPISDGWNILFTDPEDGNLCLGDDAPPDIGATKLVRRYVLVGPKDAEGKAIVPRTYRSGGELRWGTRVVVGYGERLWLFVVPPDESAKESEKTQSKREQQNAVEGPITPIPTRIDGVEFGRVPNLVDVAVDSTGGDLTVWAFAMNGMAYVWQLRGGPQPITRRIVLNDGSITAATDLDGDTFMHGTSSPIRRAVQFDGSVSARPTMSMDVREQDRIIDRDSDIAMPDVTSQEDEGYTSGTEEFEQAGGAFAIHTPPLWGTWSDESADWVPDFLQADGEEVEDESLGVDMLELGRCEIEILSSYKEVGGVGFGRWTTEIADISR</sequence>
<evidence type="ECO:0000313" key="4">
    <source>
        <dbReference type="Proteomes" id="UP001166286"/>
    </source>
</evidence>
<feature type="compositionally biased region" description="Polar residues" evidence="1">
    <location>
        <begin position="20"/>
        <end position="35"/>
    </location>
</feature>